<dbReference type="HAMAP" id="MF_00110">
    <property type="entry name" value="DHQ_synthase"/>
    <property type="match status" value="1"/>
</dbReference>
<dbReference type="PANTHER" id="PTHR43622:SF7">
    <property type="entry name" value="3-DEHYDROQUINATE SYNTHASE, CHLOROPLASTIC"/>
    <property type="match status" value="1"/>
</dbReference>
<evidence type="ECO:0000256" key="9">
    <source>
        <dbReference type="ARBA" id="ARBA00022490"/>
    </source>
</evidence>
<dbReference type="GO" id="GO:0046872">
    <property type="term" value="F:metal ion binding"/>
    <property type="evidence" value="ECO:0007669"/>
    <property type="project" value="UniProtKB-KW"/>
</dbReference>
<comment type="pathway">
    <text evidence="5">Metabolic intermediate biosynthesis; chorismate biosynthesis; chorismate from D-erythrose 4-phosphate and phosphoenolpyruvate: step 2/7.</text>
</comment>
<evidence type="ECO:0000256" key="7">
    <source>
        <dbReference type="ARBA" id="ARBA00013031"/>
    </source>
</evidence>
<dbReference type="NCBIfam" id="TIGR01357">
    <property type="entry name" value="aroB"/>
    <property type="match status" value="1"/>
</dbReference>
<comment type="subcellular location">
    <subcellularLocation>
        <location evidence="4">Cytoplasm</location>
    </subcellularLocation>
</comment>
<dbReference type="Gene3D" id="1.20.1090.10">
    <property type="entry name" value="Dehydroquinate synthase-like - alpha domain"/>
    <property type="match status" value="1"/>
</dbReference>
<comment type="catalytic activity">
    <reaction evidence="1">
        <text>7-phospho-2-dehydro-3-deoxy-D-arabino-heptonate = 3-dehydroquinate + phosphate</text>
        <dbReference type="Rhea" id="RHEA:21968"/>
        <dbReference type="ChEBI" id="CHEBI:32364"/>
        <dbReference type="ChEBI" id="CHEBI:43474"/>
        <dbReference type="ChEBI" id="CHEBI:58394"/>
        <dbReference type="EC" id="4.2.3.4"/>
    </reaction>
</comment>
<dbReference type="FunFam" id="3.40.50.1970:FF:000012">
    <property type="entry name" value="3-dehydroquinate synthase"/>
    <property type="match status" value="1"/>
</dbReference>
<dbReference type="Gene3D" id="3.40.50.1970">
    <property type="match status" value="1"/>
</dbReference>
<keyword evidence="15" id="KW-0057">Aromatic amino acid biosynthesis</keyword>
<keyword evidence="16" id="KW-0456">Lyase</keyword>
<evidence type="ECO:0000256" key="12">
    <source>
        <dbReference type="ARBA" id="ARBA00022741"/>
    </source>
</evidence>
<evidence type="ECO:0000256" key="2">
    <source>
        <dbReference type="ARBA" id="ARBA00001911"/>
    </source>
</evidence>
<evidence type="ECO:0000256" key="8">
    <source>
        <dbReference type="ARBA" id="ARBA00017684"/>
    </source>
</evidence>
<evidence type="ECO:0000256" key="1">
    <source>
        <dbReference type="ARBA" id="ARBA00001393"/>
    </source>
</evidence>
<dbReference type="PIRSF" id="PIRSF001455">
    <property type="entry name" value="DHQ_synth"/>
    <property type="match status" value="1"/>
</dbReference>
<dbReference type="EC" id="4.2.3.4" evidence="7"/>
<dbReference type="Pfam" id="PF01761">
    <property type="entry name" value="DHQ_synthase"/>
    <property type="match status" value="1"/>
</dbReference>
<proteinExistence type="inferred from homology"/>
<evidence type="ECO:0000256" key="4">
    <source>
        <dbReference type="ARBA" id="ARBA00004496"/>
    </source>
</evidence>
<keyword evidence="17" id="KW-0170">Cobalt</keyword>
<evidence type="ECO:0000256" key="15">
    <source>
        <dbReference type="ARBA" id="ARBA00023141"/>
    </source>
</evidence>
<accession>A0A6J7DW83</accession>
<evidence type="ECO:0000256" key="10">
    <source>
        <dbReference type="ARBA" id="ARBA00022605"/>
    </source>
</evidence>
<keyword evidence="9" id="KW-0963">Cytoplasm</keyword>
<dbReference type="InterPro" id="IPR030963">
    <property type="entry name" value="DHQ_synth_fam"/>
</dbReference>
<dbReference type="InterPro" id="IPR030960">
    <property type="entry name" value="DHQS/DOIS_N"/>
</dbReference>
<keyword evidence="13" id="KW-0862">Zinc</keyword>
<keyword evidence="14" id="KW-0520">NAD</keyword>
<evidence type="ECO:0000256" key="16">
    <source>
        <dbReference type="ARBA" id="ARBA00023239"/>
    </source>
</evidence>
<sequence>MSDPVRIGVRAEHDYDVVIGRGLDLELPPLLHGATRVAIVHPATMAGRASAVAGLLGDHGFAVTPIEIPDAEDAKTAGVLAECWAALGEAGFTRSDAIVSLGGGATTDLAGFVAATWLRGIRVVHLPTTLLAMVDAAVGGKTGINTGAGKNLVGAFYSPAGVLCDLDALATLPRADLVAGMAEVVKVGFTSDPSILRDVRAGVERCLDPQGDLISDLIRRAVQVKADVVSGDFREQSATGSTRRLGREVLNYGHTFGHAVERVEGYRWRHGAAVSVGLMYVSQLAMLGGRLTETDAAEHRDILELLGLPTSYQPGRWPELLDAMQLDKKARGSMLRFVVLEGIGQPVSWEGPDPALLEAAYEAISR</sequence>
<dbReference type="InterPro" id="IPR016037">
    <property type="entry name" value="DHQ_synth_AroB"/>
</dbReference>
<dbReference type="InterPro" id="IPR056179">
    <property type="entry name" value="DHQS_C"/>
</dbReference>
<evidence type="ECO:0000256" key="14">
    <source>
        <dbReference type="ARBA" id="ARBA00023027"/>
    </source>
</evidence>
<evidence type="ECO:0000256" key="13">
    <source>
        <dbReference type="ARBA" id="ARBA00022833"/>
    </source>
</evidence>
<evidence type="ECO:0000256" key="3">
    <source>
        <dbReference type="ARBA" id="ARBA00001941"/>
    </source>
</evidence>
<comment type="similarity">
    <text evidence="6">Belongs to the sugar phosphate cyclases superfamily. Dehydroquinate synthase family.</text>
</comment>
<dbReference type="AlphaFoldDB" id="A0A6J7DW83"/>
<dbReference type="CDD" id="cd08195">
    <property type="entry name" value="DHQS"/>
    <property type="match status" value="1"/>
</dbReference>
<evidence type="ECO:0000259" key="18">
    <source>
        <dbReference type="Pfam" id="PF01761"/>
    </source>
</evidence>
<keyword evidence="11" id="KW-0479">Metal-binding</keyword>
<dbReference type="Pfam" id="PF24621">
    <property type="entry name" value="DHQS_C"/>
    <property type="match status" value="1"/>
</dbReference>
<evidence type="ECO:0000256" key="5">
    <source>
        <dbReference type="ARBA" id="ARBA00004661"/>
    </source>
</evidence>
<evidence type="ECO:0000313" key="20">
    <source>
        <dbReference type="EMBL" id="CAB4875192.1"/>
    </source>
</evidence>
<evidence type="ECO:0000259" key="19">
    <source>
        <dbReference type="Pfam" id="PF24621"/>
    </source>
</evidence>
<comment type="cofactor">
    <cofactor evidence="2">
        <name>NAD(+)</name>
        <dbReference type="ChEBI" id="CHEBI:57540"/>
    </cofactor>
</comment>
<gene>
    <name evidence="20" type="ORF">UFOPK3402_00916</name>
</gene>
<evidence type="ECO:0000256" key="17">
    <source>
        <dbReference type="ARBA" id="ARBA00023285"/>
    </source>
</evidence>
<dbReference type="GO" id="GO:0003856">
    <property type="term" value="F:3-dehydroquinate synthase activity"/>
    <property type="evidence" value="ECO:0007669"/>
    <property type="project" value="UniProtKB-EC"/>
</dbReference>
<reference evidence="20" key="1">
    <citation type="submission" date="2020-05" db="EMBL/GenBank/DDBJ databases">
        <authorList>
            <person name="Chiriac C."/>
            <person name="Salcher M."/>
            <person name="Ghai R."/>
            <person name="Kavagutti S V."/>
        </authorList>
    </citation>
    <scope>NUCLEOTIDE SEQUENCE</scope>
</reference>
<dbReference type="InterPro" id="IPR050071">
    <property type="entry name" value="Dehydroquinate_synthase"/>
</dbReference>
<dbReference type="EMBL" id="CAFBLS010000100">
    <property type="protein sequence ID" value="CAB4875192.1"/>
    <property type="molecule type" value="Genomic_DNA"/>
</dbReference>
<evidence type="ECO:0000256" key="11">
    <source>
        <dbReference type="ARBA" id="ARBA00022723"/>
    </source>
</evidence>
<dbReference type="GO" id="GO:0000166">
    <property type="term" value="F:nucleotide binding"/>
    <property type="evidence" value="ECO:0007669"/>
    <property type="project" value="UniProtKB-KW"/>
</dbReference>
<comment type="cofactor">
    <cofactor evidence="3">
        <name>Co(2+)</name>
        <dbReference type="ChEBI" id="CHEBI:48828"/>
    </cofactor>
</comment>
<protein>
    <recommendedName>
        <fullName evidence="8">3-dehydroquinate synthase</fullName>
        <ecNumber evidence="7">4.2.3.4</ecNumber>
    </recommendedName>
</protein>
<feature type="domain" description="3-dehydroquinate synthase N-terminal" evidence="18">
    <location>
        <begin position="66"/>
        <end position="177"/>
    </location>
</feature>
<dbReference type="GO" id="GO:0008652">
    <property type="term" value="P:amino acid biosynthetic process"/>
    <property type="evidence" value="ECO:0007669"/>
    <property type="project" value="UniProtKB-KW"/>
</dbReference>
<organism evidence="20">
    <name type="scientific">freshwater metagenome</name>
    <dbReference type="NCBI Taxonomy" id="449393"/>
    <lineage>
        <taxon>unclassified sequences</taxon>
        <taxon>metagenomes</taxon>
        <taxon>ecological metagenomes</taxon>
    </lineage>
</organism>
<feature type="domain" description="3-dehydroquinate synthase C-terminal" evidence="19">
    <location>
        <begin position="180"/>
        <end position="330"/>
    </location>
</feature>
<keyword evidence="12" id="KW-0547">Nucleotide-binding</keyword>
<evidence type="ECO:0000256" key="6">
    <source>
        <dbReference type="ARBA" id="ARBA00005412"/>
    </source>
</evidence>
<dbReference type="GO" id="GO:0005737">
    <property type="term" value="C:cytoplasm"/>
    <property type="evidence" value="ECO:0007669"/>
    <property type="project" value="UniProtKB-SubCell"/>
</dbReference>
<dbReference type="SUPFAM" id="SSF56796">
    <property type="entry name" value="Dehydroquinate synthase-like"/>
    <property type="match status" value="1"/>
</dbReference>
<dbReference type="GO" id="GO:0009073">
    <property type="term" value="P:aromatic amino acid family biosynthetic process"/>
    <property type="evidence" value="ECO:0007669"/>
    <property type="project" value="UniProtKB-KW"/>
</dbReference>
<keyword evidence="10" id="KW-0028">Amino-acid biosynthesis</keyword>
<name>A0A6J7DW83_9ZZZZ</name>
<dbReference type="PANTHER" id="PTHR43622">
    <property type="entry name" value="3-DEHYDROQUINATE SYNTHASE"/>
    <property type="match status" value="1"/>
</dbReference>